<protein>
    <submittedName>
        <fullName evidence="1">Uncharacterized protein</fullName>
    </submittedName>
</protein>
<dbReference type="Proteomes" id="UP000594263">
    <property type="component" value="Unplaced"/>
</dbReference>
<accession>A0A7N0RI88</accession>
<evidence type="ECO:0000313" key="1">
    <source>
        <dbReference type="EnsemblPlants" id="Kaladp0011s0729.1.v1.1"/>
    </source>
</evidence>
<organism evidence="1 2">
    <name type="scientific">Kalanchoe fedtschenkoi</name>
    <name type="common">Lavender scallops</name>
    <name type="synonym">South American air plant</name>
    <dbReference type="NCBI Taxonomy" id="63787"/>
    <lineage>
        <taxon>Eukaryota</taxon>
        <taxon>Viridiplantae</taxon>
        <taxon>Streptophyta</taxon>
        <taxon>Embryophyta</taxon>
        <taxon>Tracheophyta</taxon>
        <taxon>Spermatophyta</taxon>
        <taxon>Magnoliopsida</taxon>
        <taxon>eudicotyledons</taxon>
        <taxon>Gunneridae</taxon>
        <taxon>Pentapetalae</taxon>
        <taxon>Saxifragales</taxon>
        <taxon>Crassulaceae</taxon>
        <taxon>Kalanchoe</taxon>
    </lineage>
</organism>
<dbReference type="EnsemblPlants" id="Kaladp0011s0729.1.v1.1">
    <property type="protein sequence ID" value="Kaladp0011s0729.1.v1.1"/>
    <property type="gene ID" value="Kaladp0011s0729.v1.1"/>
</dbReference>
<keyword evidence="2" id="KW-1185">Reference proteome</keyword>
<dbReference type="AlphaFoldDB" id="A0A7N0RI88"/>
<sequence length="92" mass="10447">MRDSTFSGDSDIAREVRIHGSAFISASYVMARQRYGNVVALHSKSNDWFGECTSTHLATIYNRVSFIRHLRRGYIDSAFAQQADCHPPFPHL</sequence>
<reference evidence="1" key="1">
    <citation type="submission" date="2021-01" db="UniProtKB">
        <authorList>
            <consortium name="EnsemblPlants"/>
        </authorList>
    </citation>
    <scope>IDENTIFICATION</scope>
</reference>
<dbReference type="Gramene" id="Kaladp0011s0729.1.v1.1">
    <property type="protein sequence ID" value="Kaladp0011s0729.1.v1.1"/>
    <property type="gene ID" value="Kaladp0011s0729.v1.1"/>
</dbReference>
<evidence type="ECO:0000313" key="2">
    <source>
        <dbReference type="Proteomes" id="UP000594263"/>
    </source>
</evidence>
<proteinExistence type="predicted"/>
<name>A0A7N0RI88_KALFE</name>